<dbReference type="OrthoDB" id="8193498at2759"/>
<dbReference type="GeneID" id="106162099"/>
<evidence type="ECO:0000313" key="3">
    <source>
        <dbReference type="RefSeq" id="XP_013394688.1"/>
    </source>
</evidence>
<organism evidence="2 3">
    <name type="scientific">Lingula anatina</name>
    <name type="common">Brachiopod</name>
    <name type="synonym">Lingula unguis</name>
    <dbReference type="NCBI Taxonomy" id="7574"/>
    <lineage>
        <taxon>Eukaryota</taxon>
        <taxon>Metazoa</taxon>
        <taxon>Spiralia</taxon>
        <taxon>Lophotrochozoa</taxon>
        <taxon>Brachiopoda</taxon>
        <taxon>Linguliformea</taxon>
        <taxon>Lingulata</taxon>
        <taxon>Lingulida</taxon>
        <taxon>Linguloidea</taxon>
        <taxon>Lingulidae</taxon>
        <taxon>Lingula</taxon>
    </lineage>
</organism>
<protein>
    <submittedName>
        <fullName evidence="3">Uncharacterized protein LOC106162099</fullName>
    </submittedName>
</protein>
<accession>A0A1S3I923</accession>
<dbReference type="AlphaFoldDB" id="A0A1S3I923"/>
<evidence type="ECO:0000313" key="2">
    <source>
        <dbReference type="Proteomes" id="UP000085678"/>
    </source>
</evidence>
<keyword evidence="1" id="KW-1133">Transmembrane helix</keyword>
<dbReference type="KEGG" id="lak:106162099"/>
<evidence type="ECO:0000256" key="1">
    <source>
        <dbReference type="SAM" id="Phobius"/>
    </source>
</evidence>
<proteinExistence type="predicted"/>
<reference evidence="3" key="1">
    <citation type="submission" date="2025-08" db="UniProtKB">
        <authorList>
            <consortium name="RefSeq"/>
        </authorList>
    </citation>
    <scope>IDENTIFICATION</scope>
    <source>
        <tissue evidence="3">Gonads</tissue>
    </source>
</reference>
<keyword evidence="1" id="KW-0812">Transmembrane</keyword>
<dbReference type="RefSeq" id="XP_013394688.1">
    <property type="nucleotide sequence ID" value="XM_013539234.1"/>
</dbReference>
<dbReference type="InParanoid" id="A0A1S3I923"/>
<keyword evidence="2" id="KW-1185">Reference proteome</keyword>
<sequence length="253" mass="30264">MAGNLRRIGIFAYCKFWSGRFTLSPGVQVLRTKSHLLPKVSSQMQRNFVVYHAHFQKVESPESKETENNRKHWDHSDSIMDDTQTDEQFGQVQQHPEEKLRDQELLQEKQTTRENYYEEWQKKEESFGWKAGAPKQRLHPVSDEIVDKAIKARRKLSKVNKWSLVWLKRYKSIRDVPDEVTRAYWQEAHSLLMARLMFWSAFWIYAGFLFLDYCLRKRYINLVRYTKFIIWLTGGPEDCDLVKDMDENNYVLG</sequence>
<name>A0A1S3I923_LINAN</name>
<keyword evidence="1" id="KW-0472">Membrane</keyword>
<gene>
    <name evidence="3" type="primary">LOC106162099</name>
</gene>
<feature type="transmembrane region" description="Helical" evidence="1">
    <location>
        <begin position="196"/>
        <end position="215"/>
    </location>
</feature>
<dbReference type="Proteomes" id="UP000085678">
    <property type="component" value="Unplaced"/>
</dbReference>